<dbReference type="PANTHER" id="PTHR31069">
    <property type="entry name" value="OLEATE-ACTIVATED TRANSCRIPTION FACTOR 1-RELATED"/>
    <property type="match status" value="1"/>
</dbReference>
<evidence type="ECO:0000313" key="8">
    <source>
        <dbReference type="EMBL" id="KAF2723089.1"/>
    </source>
</evidence>
<reference evidence="8" key="1">
    <citation type="journal article" date="2020" name="Stud. Mycol.">
        <title>101 Dothideomycetes genomes: a test case for predicting lifestyles and emergence of pathogens.</title>
        <authorList>
            <person name="Haridas S."/>
            <person name="Albert R."/>
            <person name="Binder M."/>
            <person name="Bloem J."/>
            <person name="Labutti K."/>
            <person name="Salamov A."/>
            <person name="Andreopoulos B."/>
            <person name="Baker S."/>
            <person name="Barry K."/>
            <person name="Bills G."/>
            <person name="Bluhm B."/>
            <person name="Cannon C."/>
            <person name="Castanera R."/>
            <person name="Culley D."/>
            <person name="Daum C."/>
            <person name="Ezra D."/>
            <person name="Gonzalez J."/>
            <person name="Henrissat B."/>
            <person name="Kuo A."/>
            <person name="Liang C."/>
            <person name="Lipzen A."/>
            <person name="Lutzoni F."/>
            <person name="Magnuson J."/>
            <person name="Mondo S."/>
            <person name="Nolan M."/>
            <person name="Ohm R."/>
            <person name="Pangilinan J."/>
            <person name="Park H.-J."/>
            <person name="Ramirez L."/>
            <person name="Alfaro M."/>
            <person name="Sun H."/>
            <person name="Tritt A."/>
            <person name="Yoshinaga Y."/>
            <person name="Zwiers L.-H."/>
            <person name="Turgeon B."/>
            <person name="Goodwin S."/>
            <person name="Spatafora J."/>
            <person name="Crous P."/>
            <person name="Grigoriev I."/>
        </authorList>
    </citation>
    <scope>NUCLEOTIDE SEQUENCE</scope>
    <source>
        <strain evidence="8">CBS 116435</strain>
    </source>
</reference>
<name>A0A9P4UQP9_9PEZI</name>
<evidence type="ECO:0000256" key="3">
    <source>
        <dbReference type="ARBA" id="ARBA00023125"/>
    </source>
</evidence>
<evidence type="ECO:0000256" key="2">
    <source>
        <dbReference type="ARBA" id="ARBA00023015"/>
    </source>
</evidence>
<dbReference type="AlphaFoldDB" id="A0A9P4UQP9"/>
<dbReference type="GO" id="GO:0000981">
    <property type="term" value="F:DNA-binding transcription factor activity, RNA polymerase II-specific"/>
    <property type="evidence" value="ECO:0007669"/>
    <property type="project" value="InterPro"/>
</dbReference>
<dbReference type="Proteomes" id="UP000799441">
    <property type="component" value="Unassembled WGS sequence"/>
</dbReference>
<dbReference type="PRINTS" id="PR00755">
    <property type="entry name" value="AFLATOXINBRP"/>
</dbReference>
<proteinExistence type="predicted"/>
<dbReference type="EMBL" id="MU003778">
    <property type="protein sequence ID" value="KAF2723089.1"/>
    <property type="molecule type" value="Genomic_DNA"/>
</dbReference>
<organism evidence="8 9">
    <name type="scientific">Polychaeton citri CBS 116435</name>
    <dbReference type="NCBI Taxonomy" id="1314669"/>
    <lineage>
        <taxon>Eukaryota</taxon>
        <taxon>Fungi</taxon>
        <taxon>Dikarya</taxon>
        <taxon>Ascomycota</taxon>
        <taxon>Pezizomycotina</taxon>
        <taxon>Dothideomycetes</taxon>
        <taxon>Dothideomycetidae</taxon>
        <taxon>Capnodiales</taxon>
        <taxon>Capnodiaceae</taxon>
        <taxon>Polychaeton</taxon>
    </lineage>
</organism>
<dbReference type="Pfam" id="PF08493">
    <property type="entry name" value="AflR"/>
    <property type="match status" value="1"/>
</dbReference>
<dbReference type="PANTHER" id="PTHR31069:SF31">
    <property type="entry name" value="MONODICTYPHENONE CLUSTER TRANSCRIPTION FACTOR-RELATED"/>
    <property type="match status" value="1"/>
</dbReference>
<dbReference type="Gene3D" id="4.10.240.10">
    <property type="entry name" value="Zn(2)-C6 fungal-type DNA-binding domain"/>
    <property type="match status" value="1"/>
</dbReference>
<feature type="domain" description="Zn(2)-C6 fungal-type" evidence="7">
    <location>
        <begin position="29"/>
        <end position="59"/>
    </location>
</feature>
<dbReference type="InterPro" id="IPR013700">
    <property type="entry name" value="AflR"/>
</dbReference>
<dbReference type="Pfam" id="PF00172">
    <property type="entry name" value="Zn_clus"/>
    <property type="match status" value="1"/>
</dbReference>
<dbReference type="SMART" id="SM00066">
    <property type="entry name" value="GAL4"/>
    <property type="match status" value="1"/>
</dbReference>
<keyword evidence="4" id="KW-0804">Transcription</keyword>
<evidence type="ECO:0000256" key="6">
    <source>
        <dbReference type="SAM" id="MobiDB-lite"/>
    </source>
</evidence>
<evidence type="ECO:0000256" key="4">
    <source>
        <dbReference type="ARBA" id="ARBA00023163"/>
    </source>
</evidence>
<keyword evidence="2" id="KW-0805">Transcription regulation</keyword>
<evidence type="ECO:0000256" key="5">
    <source>
        <dbReference type="ARBA" id="ARBA00023242"/>
    </source>
</evidence>
<feature type="compositionally biased region" description="Polar residues" evidence="6">
    <location>
        <begin position="1"/>
        <end position="15"/>
    </location>
</feature>
<keyword evidence="1" id="KW-0479">Metal-binding</keyword>
<dbReference type="InterPro" id="IPR050675">
    <property type="entry name" value="OAF3"/>
</dbReference>
<accession>A0A9P4UQP9</accession>
<evidence type="ECO:0000259" key="7">
    <source>
        <dbReference type="PROSITE" id="PS50048"/>
    </source>
</evidence>
<dbReference type="CDD" id="cd00067">
    <property type="entry name" value="GAL4"/>
    <property type="match status" value="1"/>
</dbReference>
<dbReference type="GO" id="GO:0045122">
    <property type="term" value="P:aflatoxin biosynthetic process"/>
    <property type="evidence" value="ECO:0007669"/>
    <property type="project" value="InterPro"/>
</dbReference>
<dbReference type="GO" id="GO:0008270">
    <property type="term" value="F:zinc ion binding"/>
    <property type="evidence" value="ECO:0007669"/>
    <property type="project" value="InterPro"/>
</dbReference>
<dbReference type="GO" id="GO:0005634">
    <property type="term" value="C:nucleus"/>
    <property type="evidence" value="ECO:0007669"/>
    <property type="project" value="InterPro"/>
</dbReference>
<comment type="caution">
    <text evidence="8">The sequence shown here is derived from an EMBL/GenBank/DDBJ whole genome shotgun (WGS) entry which is preliminary data.</text>
</comment>
<evidence type="ECO:0000313" key="9">
    <source>
        <dbReference type="Proteomes" id="UP000799441"/>
    </source>
</evidence>
<evidence type="ECO:0000256" key="1">
    <source>
        <dbReference type="ARBA" id="ARBA00022723"/>
    </source>
</evidence>
<gene>
    <name evidence="8" type="ORF">K431DRAFT_283253</name>
</gene>
<dbReference type="PROSITE" id="PS00463">
    <property type="entry name" value="ZN2_CY6_FUNGAL_1"/>
    <property type="match status" value="1"/>
</dbReference>
<dbReference type="InterPro" id="IPR001138">
    <property type="entry name" value="Zn2Cys6_DnaBD"/>
</dbReference>
<protein>
    <recommendedName>
        <fullName evidence="7">Zn(2)-C6 fungal-type domain-containing protein</fullName>
    </recommendedName>
</protein>
<dbReference type="PROSITE" id="PS50048">
    <property type="entry name" value="ZN2_CY6_FUNGAL_2"/>
    <property type="match status" value="1"/>
</dbReference>
<dbReference type="OrthoDB" id="2328572at2759"/>
<feature type="region of interest" description="Disordered" evidence="6">
    <location>
        <begin position="1"/>
        <end position="21"/>
    </location>
</feature>
<sequence>MAAMQRSRTASSVAQDHTAAPEHVKLRSSCHACAASKLKCSQEKPTCSRCAKRGLTCEYVAAKRGGRKPNKRPSTSTNAGDNAFNNVAHANDKVHLPPQANQFTTPSLTPGSTIPLRSPEYIQQSPHASGSESSVMLQDFFGPVDHELSSVSTATVPDLNDYFTSSASFTSKMADANMFGTDLFPDVMYSGSSNASEVLSDPFPSFEDTVSDLFTLCMPDSAPKNSIFPSVEGQNYQGTRTTKPPHSCLVRALGFMEQLSPASCLGQTAALPTVKAVIAQNEGTIEAVSKMLDCTCSQDGYLLAVMSLIIFKILGWYAAAACQKPSSQHSQASSSRQSSPSEQMLRTPSVAGSYRLHGDDSSRTAAQLVLIELHRVRRLIDQVSSRLKSLAVKRDGGEEPEVSGGLDFVSDMSLPFSATMYNQLDAALVTRLRALSLEMIDRLRRS</sequence>
<keyword evidence="9" id="KW-1185">Reference proteome</keyword>
<dbReference type="InterPro" id="IPR036864">
    <property type="entry name" value="Zn2-C6_fun-type_DNA-bd_sf"/>
</dbReference>
<dbReference type="GO" id="GO:0003677">
    <property type="term" value="F:DNA binding"/>
    <property type="evidence" value="ECO:0007669"/>
    <property type="project" value="UniProtKB-KW"/>
</dbReference>
<feature type="compositionally biased region" description="Low complexity" evidence="6">
    <location>
        <begin position="328"/>
        <end position="343"/>
    </location>
</feature>
<feature type="region of interest" description="Disordered" evidence="6">
    <location>
        <begin position="328"/>
        <end position="347"/>
    </location>
</feature>
<keyword evidence="5" id="KW-0539">Nucleus</keyword>
<dbReference type="SUPFAM" id="SSF57701">
    <property type="entry name" value="Zn2/Cys6 DNA-binding domain"/>
    <property type="match status" value="1"/>
</dbReference>
<keyword evidence="3" id="KW-0238">DNA-binding</keyword>